<dbReference type="GO" id="GO:0005829">
    <property type="term" value="C:cytosol"/>
    <property type="evidence" value="ECO:0007669"/>
    <property type="project" value="TreeGrafter"/>
</dbReference>
<sequence length="183" mass="19696">MSEPETVYLWEDSPRLELTRQQVTLPSGLTFTSHTLIAQNGRPGVVVIAGDAERILLVRQFRPGPGAELLELPRGFGENDPSAFDSAEAAQCADAERELLEETGYRASDSRVLGGYVTDSALLPGRVAVVTATVDPAQHPAALDGEVNAVVWVQRTALKPMTRRGEFSDAHTLAALALLFADE</sequence>
<dbReference type="SUPFAM" id="SSF55811">
    <property type="entry name" value="Nudix"/>
    <property type="match status" value="1"/>
</dbReference>
<keyword evidence="2" id="KW-0378">Hydrolase</keyword>
<organism evidence="3 4">
    <name type="scientific">Cryobacterium psychrotolerans</name>
    <dbReference type="NCBI Taxonomy" id="386301"/>
    <lineage>
        <taxon>Bacteria</taxon>
        <taxon>Bacillati</taxon>
        <taxon>Actinomycetota</taxon>
        <taxon>Actinomycetes</taxon>
        <taxon>Micrococcales</taxon>
        <taxon>Microbacteriaceae</taxon>
        <taxon>Cryobacterium</taxon>
    </lineage>
</organism>
<dbReference type="Pfam" id="PF00293">
    <property type="entry name" value="NUDIX"/>
    <property type="match status" value="1"/>
</dbReference>
<dbReference type="RefSeq" id="WP_092322857.1">
    <property type="nucleotide sequence ID" value="NZ_FNFU01000006.1"/>
</dbReference>
<proteinExistence type="predicted"/>
<name>A0A1G9BWL9_9MICO</name>
<reference evidence="3 4" key="1">
    <citation type="submission" date="2016-10" db="EMBL/GenBank/DDBJ databases">
        <authorList>
            <person name="de Groot N.N."/>
        </authorList>
    </citation>
    <scope>NUCLEOTIDE SEQUENCE [LARGE SCALE GENOMIC DNA]</scope>
    <source>
        <strain evidence="3 4">CGMCC 1.5382</strain>
    </source>
</reference>
<dbReference type="Gene3D" id="3.90.79.10">
    <property type="entry name" value="Nucleoside Triphosphate Pyrophosphohydrolase"/>
    <property type="match status" value="1"/>
</dbReference>
<protein>
    <submittedName>
        <fullName evidence="3">ADP-ribose pyrophosphatase</fullName>
    </submittedName>
</protein>
<dbReference type="GO" id="GO:0016787">
    <property type="term" value="F:hydrolase activity"/>
    <property type="evidence" value="ECO:0007669"/>
    <property type="project" value="UniProtKB-KW"/>
</dbReference>
<dbReference type="EMBL" id="FNFU01000006">
    <property type="protein sequence ID" value="SDK43839.1"/>
    <property type="molecule type" value="Genomic_DNA"/>
</dbReference>
<evidence type="ECO:0000256" key="1">
    <source>
        <dbReference type="ARBA" id="ARBA00001946"/>
    </source>
</evidence>
<dbReference type="PROSITE" id="PS51462">
    <property type="entry name" value="NUDIX"/>
    <property type="match status" value="1"/>
</dbReference>
<dbReference type="PANTHER" id="PTHR11839">
    <property type="entry name" value="UDP/ADP-SUGAR PYROPHOSPHATASE"/>
    <property type="match status" value="1"/>
</dbReference>
<dbReference type="OrthoDB" id="193829at2"/>
<evidence type="ECO:0000313" key="4">
    <source>
        <dbReference type="Proteomes" id="UP000198701"/>
    </source>
</evidence>
<dbReference type="GO" id="GO:0019693">
    <property type="term" value="P:ribose phosphate metabolic process"/>
    <property type="evidence" value="ECO:0007669"/>
    <property type="project" value="TreeGrafter"/>
</dbReference>
<dbReference type="Proteomes" id="UP000198701">
    <property type="component" value="Unassembled WGS sequence"/>
</dbReference>
<keyword evidence="4" id="KW-1185">Reference proteome</keyword>
<accession>A0A1G9BWL9</accession>
<dbReference type="PANTHER" id="PTHR11839:SF18">
    <property type="entry name" value="NUDIX HYDROLASE DOMAIN-CONTAINING PROTEIN"/>
    <property type="match status" value="1"/>
</dbReference>
<dbReference type="CDD" id="cd03424">
    <property type="entry name" value="NUDIX_ADPRase_Nudt5_UGPPase_Nudt14"/>
    <property type="match status" value="1"/>
</dbReference>
<dbReference type="GO" id="GO:0006753">
    <property type="term" value="P:nucleoside phosphate metabolic process"/>
    <property type="evidence" value="ECO:0007669"/>
    <property type="project" value="TreeGrafter"/>
</dbReference>
<dbReference type="AlphaFoldDB" id="A0A1G9BWL9"/>
<evidence type="ECO:0000313" key="3">
    <source>
        <dbReference type="EMBL" id="SDK43839.1"/>
    </source>
</evidence>
<evidence type="ECO:0000256" key="2">
    <source>
        <dbReference type="ARBA" id="ARBA00022801"/>
    </source>
</evidence>
<dbReference type="InterPro" id="IPR000086">
    <property type="entry name" value="NUDIX_hydrolase_dom"/>
</dbReference>
<dbReference type="InterPro" id="IPR015797">
    <property type="entry name" value="NUDIX_hydrolase-like_dom_sf"/>
</dbReference>
<gene>
    <name evidence="3" type="ORF">SAMN05216282_10656</name>
</gene>
<comment type="cofactor">
    <cofactor evidence="1">
        <name>Mg(2+)</name>
        <dbReference type="ChEBI" id="CHEBI:18420"/>
    </cofactor>
</comment>
<dbReference type="STRING" id="386301.SAMN05216282_10656"/>